<reference evidence="2" key="1">
    <citation type="submission" date="2025-08" db="UniProtKB">
        <authorList>
            <consortium name="Ensembl"/>
        </authorList>
    </citation>
    <scope>IDENTIFICATION</scope>
</reference>
<dbReference type="GeneTree" id="ENSGT01000000215539"/>
<dbReference type="Proteomes" id="UP000694559">
    <property type="component" value="Unplaced"/>
</dbReference>
<organism evidence="2 3">
    <name type="scientific">Naja naja</name>
    <name type="common">Indian cobra</name>
    <dbReference type="NCBI Taxonomy" id="35670"/>
    <lineage>
        <taxon>Eukaryota</taxon>
        <taxon>Metazoa</taxon>
        <taxon>Chordata</taxon>
        <taxon>Craniata</taxon>
        <taxon>Vertebrata</taxon>
        <taxon>Euteleostomi</taxon>
        <taxon>Lepidosauria</taxon>
        <taxon>Squamata</taxon>
        <taxon>Bifurcata</taxon>
        <taxon>Unidentata</taxon>
        <taxon>Episquamata</taxon>
        <taxon>Toxicofera</taxon>
        <taxon>Serpentes</taxon>
        <taxon>Colubroidea</taxon>
        <taxon>Elapidae</taxon>
        <taxon>Elapinae</taxon>
        <taxon>Naja</taxon>
    </lineage>
</organism>
<dbReference type="AlphaFoldDB" id="A0A8C6YCB1"/>
<sequence length="158" mass="17792">MPRVITFCSQPFQLASVLHAVTKDQLRAGNDQLAQQVAVLTVQVAQMQAVRPCCKCPVAVPDKFDGLLAQFPAFFGQYQVYMSLWTEDFPTDWDKMVFLISLLSGSAVRWELMHLCLHIDTQRQVQRWMEATSTPIKMVPPLVVPLDKPMQLGAADLT</sequence>
<proteinExistence type="predicted"/>
<accession>A0A8C6YCB1</accession>
<protein>
    <recommendedName>
        <fullName evidence="1">DUF4939 domain-containing protein</fullName>
    </recommendedName>
</protein>
<feature type="domain" description="DUF4939" evidence="1">
    <location>
        <begin position="35"/>
        <end position="114"/>
    </location>
</feature>
<keyword evidence="3" id="KW-1185">Reference proteome</keyword>
<dbReference type="InterPro" id="IPR032549">
    <property type="entry name" value="DUF4939"/>
</dbReference>
<dbReference type="Pfam" id="PF16297">
    <property type="entry name" value="DUF4939"/>
    <property type="match status" value="1"/>
</dbReference>
<reference evidence="2" key="2">
    <citation type="submission" date="2025-09" db="UniProtKB">
        <authorList>
            <consortium name="Ensembl"/>
        </authorList>
    </citation>
    <scope>IDENTIFICATION</scope>
</reference>
<dbReference type="OrthoDB" id="9827795at2759"/>
<evidence type="ECO:0000259" key="1">
    <source>
        <dbReference type="Pfam" id="PF16297"/>
    </source>
</evidence>
<evidence type="ECO:0000313" key="2">
    <source>
        <dbReference type="Ensembl" id="ENSNNAP00000027627.1"/>
    </source>
</evidence>
<evidence type="ECO:0000313" key="3">
    <source>
        <dbReference type="Proteomes" id="UP000694559"/>
    </source>
</evidence>
<name>A0A8C6YCB1_NAJNA</name>
<dbReference type="Ensembl" id="ENSNNAT00000028943.1">
    <property type="protein sequence ID" value="ENSNNAP00000027627.1"/>
    <property type="gene ID" value="ENSNNAG00000017870.1"/>
</dbReference>